<dbReference type="PANTHER" id="PTHR46890:SF48">
    <property type="entry name" value="RNA-DIRECTED DNA POLYMERASE"/>
    <property type="match status" value="1"/>
</dbReference>
<organism evidence="1 2">
    <name type="scientific">Coffea arabica</name>
    <name type="common">Arabian coffee</name>
    <dbReference type="NCBI Taxonomy" id="13443"/>
    <lineage>
        <taxon>Eukaryota</taxon>
        <taxon>Viridiplantae</taxon>
        <taxon>Streptophyta</taxon>
        <taxon>Embryophyta</taxon>
        <taxon>Tracheophyta</taxon>
        <taxon>Spermatophyta</taxon>
        <taxon>Magnoliopsida</taxon>
        <taxon>eudicotyledons</taxon>
        <taxon>Gunneridae</taxon>
        <taxon>Pentapetalae</taxon>
        <taxon>asterids</taxon>
        <taxon>lamiids</taxon>
        <taxon>Gentianales</taxon>
        <taxon>Rubiaceae</taxon>
        <taxon>Ixoroideae</taxon>
        <taxon>Gardenieae complex</taxon>
        <taxon>Bertiereae - Coffeeae clade</taxon>
        <taxon>Coffeeae</taxon>
        <taxon>Coffea</taxon>
    </lineage>
</organism>
<evidence type="ECO:0000313" key="2">
    <source>
        <dbReference type="RefSeq" id="XP_071933109.1"/>
    </source>
</evidence>
<accession>A0ABM4WMV6</accession>
<name>A0ABM4WMV6_COFAR</name>
<gene>
    <name evidence="2" type="primary">LOC140035684</name>
</gene>
<dbReference type="Proteomes" id="UP001652660">
    <property type="component" value="Chromosome 2c"/>
</dbReference>
<dbReference type="PANTHER" id="PTHR46890">
    <property type="entry name" value="NON-LTR RETROLELEMENT REVERSE TRANSCRIPTASE-LIKE PROTEIN-RELATED"/>
    <property type="match status" value="1"/>
</dbReference>
<sequence length="189" mass="21204">MQRRIQGTIHRVKISEGTWVDKDDNIAKKAIENFSDLFSGFMESSLGELMHLIPPMVTREESALLAEATDIEEVRHLVFTMDGESAADPDDFTSKFFTFSWVIIAQDMHRMVASFFCGSEQSRFVTSTSNVLLPKVSNPQTFSNFRPISLCNFFNKLLSKNFGGSSGLGGAENYLPPVDRVCERPDYNG</sequence>
<dbReference type="InterPro" id="IPR052343">
    <property type="entry name" value="Retrotransposon-Effector_Assoc"/>
</dbReference>
<dbReference type="GeneID" id="140035684"/>
<proteinExistence type="predicted"/>
<keyword evidence="1" id="KW-1185">Reference proteome</keyword>
<dbReference type="RefSeq" id="XP_071933109.1">
    <property type="nucleotide sequence ID" value="XM_072077008.1"/>
</dbReference>
<reference evidence="2" key="1">
    <citation type="submission" date="2025-08" db="UniProtKB">
        <authorList>
            <consortium name="RefSeq"/>
        </authorList>
    </citation>
    <scope>IDENTIFICATION</scope>
    <source>
        <tissue evidence="2">Leaves</tissue>
    </source>
</reference>
<evidence type="ECO:0000313" key="1">
    <source>
        <dbReference type="Proteomes" id="UP001652660"/>
    </source>
</evidence>
<protein>
    <submittedName>
        <fullName evidence="2">Uncharacterized protein</fullName>
    </submittedName>
</protein>